<organism evidence="3 4">
    <name type="scientific">Listeria aquatica FSL S10-1188</name>
    <dbReference type="NCBI Taxonomy" id="1265818"/>
    <lineage>
        <taxon>Bacteria</taxon>
        <taxon>Bacillati</taxon>
        <taxon>Bacillota</taxon>
        <taxon>Bacilli</taxon>
        <taxon>Bacillales</taxon>
        <taxon>Listeriaceae</taxon>
        <taxon>Listeria</taxon>
    </lineage>
</organism>
<keyword evidence="4" id="KW-1185">Reference proteome</keyword>
<dbReference type="RefSeq" id="WP_159099947.1">
    <property type="nucleotide sequence ID" value="NZ_AOCG01000002.1"/>
</dbReference>
<comment type="caution">
    <text evidence="3">The sequence shown here is derived from an EMBL/GenBank/DDBJ whole genome shotgun (WGS) entry which is preliminary data.</text>
</comment>
<feature type="compositionally biased region" description="Basic and acidic residues" evidence="1">
    <location>
        <begin position="33"/>
        <end position="45"/>
    </location>
</feature>
<evidence type="ECO:0000313" key="4">
    <source>
        <dbReference type="Proteomes" id="UP000019246"/>
    </source>
</evidence>
<dbReference type="PROSITE" id="PS51257">
    <property type="entry name" value="PROKAR_LIPOPROTEIN"/>
    <property type="match status" value="1"/>
</dbReference>
<evidence type="ECO:0000313" key="3">
    <source>
        <dbReference type="EMBL" id="EUJ21446.1"/>
    </source>
</evidence>
<sequence length="45" mass="4749">MKKKMMIAILGAGLIISGCGMGQADGEQAQAESTKEKRHSSERIG</sequence>
<dbReference type="Proteomes" id="UP000019246">
    <property type="component" value="Unassembled WGS sequence"/>
</dbReference>
<feature type="chain" id="PRO_5004891633" description="Lipoprotein" evidence="2">
    <location>
        <begin position="25"/>
        <end position="45"/>
    </location>
</feature>
<dbReference type="PATRIC" id="fig|1265818.5.peg.375"/>
<keyword evidence="2" id="KW-0732">Signal</keyword>
<accession>W7BE97</accession>
<protein>
    <recommendedName>
        <fullName evidence="5">Lipoprotein</fullName>
    </recommendedName>
</protein>
<feature type="region of interest" description="Disordered" evidence="1">
    <location>
        <begin position="23"/>
        <end position="45"/>
    </location>
</feature>
<dbReference type="EMBL" id="AOCG01000002">
    <property type="protein sequence ID" value="EUJ21446.1"/>
    <property type="molecule type" value="Genomic_DNA"/>
</dbReference>
<name>W7BE97_9LIST</name>
<dbReference type="STRING" id="1265818.MAQA_01847"/>
<evidence type="ECO:0008006" key="5">
    <source>
        <dbReference type="Google" id="ProtNLM"/>
    </source>
</evidence>
<gene>
    <name evidence="3" type="ORF">MAQA_01847</name>
</gene>
<evidence type="ECO:0000256" key="2">
    <source>
        <dbReference type="SAM" id="SignalP"/>
    </source>
</evidence>
<reference evidence="3 4" key="1">
    <citation type="journal article" date="2014" name="Int. J. Syst. Evol. Microbiol.">
        <title>Listeria floridensis sp. nov., Listeria aquatica sp. nov., Listeria cornellensis sp. nov., Listeria riparia sp. nov. and Listeria grandensis sp. nov., from agricultural and natural environments.</title>
        <authorList>
            <person name="den Bakker H.C."/>
            <person name="Warchocki S."/>
            <person name="Wright E.M."/>
            <person name="Allred A.F."/>
            <person name="Ahlstrom C."/>
            <person name="Manuel C.S."/>
            <person name="Stasiewicz M.J."/>
            <person name="Burrell A."/>
            <person name="Roof S."/>
            <person name="Strawn L."/>
            <person name="Fortes E.D."/>
            <person name="Nightingale K.K."/>
            <person name="Kephart D."/>
            <person name="Wiedmann M."/>
        </authorList>
    </citation>
    <scope>NUCLEOTIDE SEQUENCE [LARGE SCALE GENOMIC DNA]</scope>
    <source>
        <strain evidence="3 4">FSL S10-1188</strain>
    </source>
</reference>
<feature type="signal peptide" evidence="2">
    <location>
        <begin position="1"/>
        <end position="24"/>
    </location>
</feature>
<proteinExistence type="predicted"/>
<evidence type="ECO:0000256" key="1">
    <source>
        <dbReference type="SAM" id="MobiDB-lite"/>
    </source>
</evidence>
<dbReference type="AlphaFoldDB" id="W7BE97"/>